<gene>
    <name evidence="5" type="ORF">TRAPUB_12140</name>
</gene>
<dbReference type="PROSITE" id="PS51088">
    <property type="entry name" value="TEA_2"/>
    <property type="match status" value="1"/>
</dbReference>
<evidence type="ECO:0000313" key="5">
    <source>
        <dbReference type="EMBL" id="OJT11340.1"/>
    </source>
</evidence>
<dbReference type="AlphaFoldDB" id="A0A1M2VV04"/>
<feature type="DNA-binding region" description="TEA" evidence="2">
    <location>
        <begin position="489"/>
        <end position="563"/>
    </location>
</feature>
<dbReference type="STRING" id="154538.A0A1M2VV04"/>
<name>A0A1M2VV04_TRAPU</name>
<dbReference type="GO" id="GO:0003700">
    <property type="term" value="F:DNA-binding transcription factor activity"/>
    <property type="evidence" value="ECO:0007669"/>
    <property type="project" value="InterPro"/>
</dbReference>
<dbReference type="InterPro" id="IPR000818">
    <property type="entry name" value="TEA/ATTS_dom"/>
</dbReference>
<protein>
    <recommendedName>
        <fullName evidence="4">TEA domain-containing protein</fullName>
    </recommendedName>
</protein>
<reference evidence="5 6" key="1">
    <citation type="submission" date="2016-10" db="EMBL/GenBank/DDBJ databases">
        <title>Genome sequence of the basidiomycete white-rot fungus Trametes pubescens.</title>
        <authorList>
            <person name="Makela M.R."/>
            <person name="Granchi Z."/>
            <person name="Peng M."/>
            <person name="De Vries R.P."/>
            <person name="Grigoriev I."/>
            <person name="Riley R."/>
            <person name="Hilden K."/>
        </authorList>
    </citation>
    <scope>NUCLEOTIDE SEQUENCE [LARGE SCALE GENOMIC DNA]</scope>
    <source>
        <strain evidence="5 6">FBCC735</strain>
    </source>
</reference>
<dbReference type="Pfam" id="PF01285">
    <property type="entry name" value="TEA"/>
    <property type="match status" value="1"/>
</dbReference>
<evidence type="ECO:0000259" key="4">
    <source>
        <dbReference type="PROSITE" id="PS51088"/>
    </source>
</evidence>
<accession>A0A1M2VV04</accession>
<evidence type="ECO:0000256" key="1">
    <source>
        <dbReference type="ARBA" id="ARBA00008421"/>
    </source>
</evidence>
<evidence type="ECO:0000256" key="3">
    <source>
        <dbReference type="SAM" id="MobiDB-lite"/>
    </source>
</evidence>
<dbReference type="Proteomes" id="UP000184267">
    <property type="component" value="Unassembled WGS sequence"/>
</dbReference>
<sequence>MSIAPWDIYAEQLTHLGYGYPLWIPDPAPGSTAVEIGDVGWINEGEFLPLFNAFRGEHEAQPRGVVPIDSVPLDIRECTVVGPRERISQASPNLSCIVNFNFECTDEAGALLVLGPSGRTQDVLSRQRIMNYMEAHFDRWLELANARLGLGLKEHQIMFVSGTTKTKARRGTVVGNLGPLAAVDFSFSLSDAQLSSTHYRAGPMERALGGASTWGASHPQEEYDQCVFIHYYKRKRRKWRLPSIIKAVAGPSDLAGDPDADSGDESYMDVDRREVSPMDCDSDSSGEGFQRFPLQEQRGKDPADHVLDYILENPAATVAIASDTDFFSLPSNHPRVETNRSSLRSPDDISAQHLLALKPLVSVDQSGVGCLATVLANEEVGIGNRTHLTTPAILMRNNIIEPYSSRMTHHTRNQSEANPPLYQETGPTFMPHGNTHIIGSPTVSTSNPLQVVSARCGISHLQAMSAIYPSHSNMCHAILAGRKCWRRPKNTNEVVWPPHLEAALMEGFQKYTPADSKWPRGLSRFPNRNKFIAEYILKKTGYIRTAKQVGFRLQQLKETDAGKAIMQTTSDRHYESVHPSPGTSQSNGDVYRYSSRIAAEDRDSPCTSERMSAYTAMQGTVKASLGELDPALAVPYNFTKPPVAPGPLQALSPFSALEREIWSIDDSTSGSDVGDPFYVIPPDGPDPPLLCDANGRKLPYAYAPLVHRAEPPPVDWDSHAMESDTVPARATARLGDPAPPDSPKPSRRCGRARRTKNLIHMGYAG</sequence>
<comment type="caution">
    <text evidence="5">The sequence shown here is derived from an EMBL/GenBank/DDBJ whole genome shotgun (WGS) entry which is preliminary data.</text>
</comment>
<proteinExistence type="inferred from homology"/>
<feature type="region of interest" description="Disordered" evidence="3">
    <location>
        <begin position="730"/>
        <end position="765"/>
    </location>
</feature>
<keyword evidence="6" id="KW-1185">Reference proteome</keyword>
<dbReference type="InterPro" id="IPR038096">
    <property type="entry name" value="TEA/ATTS_sf"/>
</dbReference>
<dbReference type="EMBL" id="MNAD01000659">
    <property type="protein sequence ID" value="OJT11340.1"/>
    <property type="molecule type" value="Genomic_DNA"/>
</dbReference>
<feature type="compositionally biased region" description="Basic residues" evidence="3">
    <location>
        <begin position="745"/>
        <end position="757"/>
    </location>
</feature>
<evidence type="ECO:0000256" key="2">
    <source>
        <dbReference type="PROSITE-ProRule" id="PRU00505"/>
    </source>
</evidence>
<dbReference type="OrthoDB" id="2745211at2759"/>
<comment type="similarity">
    <text evidence="1">Belongs to the TEC1 family.</text>
</comment>
<evidence type="ECO:0000313" key="6">
    <source>
        <dbReference type="Proteomes" id="UP000184267"/>
    </source>
</evidence>
<dbReference type="SMART" id="SM00426">
    <property type="entry name" value="TEA"/>
    <property type="match status" value="1"/>
</dbReference>
<organism evidence="5 6">
    <name type="scientific">Trametes pubescens</name>
    <name type="common">White-rot fungus</name>
    <dbReference type="NCBI Taxonomy" id="154538"/>
    <lineage>
        <taxon>Eukaryota</taxon>
        <taxon>Fungi</taxon>
        <taxon>Dikarya</taxon>
        <taxon>Basidiomycota</taxon>
        <taxon>Agaricomycotina</taxon>
        <taxon>Agaricomycetes</taxon>
        <taxon>Polyporales</taxon>
        <taxon>Polyporaceae</taxon>
        <taxon>Trametes</taxon>
    </lineage>
</organism>
<feature type="domain" description="TEA" evidence="4">
    <location>
        <begin position="489"/>
        <end position="563"/>
    </location>
</feature>
<dbReference type="Gene3D" id="6.10.20.40">
    <property type="entry name" value="TEA/ATTS domain"/>
    <property type="match status" value="1"/>
</dbReference>